<keyword evidence="2" id="KW-0677">Repeat</keyword>
<evidence type="ECO:0000313" key="7">
    <source>
        <dbReference type="Proteomes" id="UP001060164"/>
    </source>
</evidence>
<feature type="repeat" description="Cell wall-binding" evidence="4">
    <location>
        <begin position="72"/>
        <end position="91"/>
    </location>
</feature>
<name>A0ABY5VEV9_9FIRM</name>
<evidence type="ECO:0000256" key="4">
    <source>
        <dbReference type="PROSITE-ProRule" id="PRU00591"/>
    </source>
</evidence>
<dbReference type="PROSITE" id="PS51170">
    <property type="entry name" value="CW"/>
    <property type="match status" value="7"/>
</dbReference>
<reference evidence="6" key="1">
    <citation type="journal article" date="2022" name="Cell">
        <title>Design, construction, and in vivo augmentation of a complex gut microbiome.</title>
        <authorList>
            <person name="Cheng A.G."/>
            <person name="Ho P.Y."/>
            <person name="Aranda-Diaz A."/>
            <person name="Jain S."/>
            <person name="Yu F.B."/>
            <person name="Meng X."/>
            <person name="Wang M."/>
            <person name="Iakiviak M."/>
            <person name="Nagashima K."/>
            <person name="Zhao A."/>
            <person name="Murugkar P."/>
            <person name="Patil A."/>
            <person name="Atabakhsh K."/>
            <person name="Weakley A."/>
            <person name="Yan J."/>
            <person name="Brumbaugh A.R."/>
            <person name="Higginbottom S."/>
            <person name="Dimas A."/>
            <person name="Shiver A.L."/>
            <person name="Deutschbauer A."/>
            <person name="Neff N."/>
            <person name="Sonnenburg J.L."/>
            <person name="Huang K.C."/>
            <person name="Fischbach M.A."/>
        </authorList>
    </citation>
    <scope>NUCLEOTIDE SEQUENCE</scope>
    <source>
        <strain evidence="6">DSM 19829</strain>
    </source>
</reference>
<dbReference type="PANTHER" id="PTHR10587">
    <property type="entry name" value="GLYCOSYL TRANSFERASE-RELATED"/>
    <property type="match status" value="1"/>
</dbReference>
<dbReference type="Pfam" id="PF01473">
    <property type="entry name" value="Choline_bind_1"/>
    <property type="match status" value="4"/>
</dbReference>
<feature type="repeat" description="Cell wall-binding" evidence="4">
    <location>
        <begin position="232"/>
        <end position="251"/>
    </location>
</feature>
<gene>
    <name evidence="6" type="ORF">NQ502_15920</name>
</gene>
<dbReference type="Pfam" id="PF19127">
    <property type="entry name" value="Choline_bind_3"/>
    <property type="match status" value="3"/>
</dbReference>
<dbReference type="Gene3D" id="3.20.20.370">
    <property type="entry name" value="Glycoside hydrolase/deacetylase"/>
    <property type="match status" value="1"/>
</dbReference>
<evidence type="ECO:0000259" key="5">
    <source>
        <dbReference type="PROSITE" id="PS51677"/>
    </source>
</evidence>
<dbReference type="PANTHER" id="PTHR10587:SF133">
    <property type="entry name" value="CHITIN DEACETYLASE 1-RELATED"/>
    <property type="match status" value="1"/>
</dbReference>
<dbReference type="Pfam" id="PF01522">
    <property type="entry name" value="Polysacc_deac_1"/>
    <property type="match status" value="1"/>
</dbReference>
<keyword evidence="7" id="KW-1185">Reference proteome</keyword>
<dbReference type="CDD" id="cd10954">
    <property type="entry name" value="CE4_CtAXE_like"/>
    <property type="match status" value="1"/>
</dbReference>
<dbReference type="EMBL" id="CP102290">
    <property type="protein sequence ID" value="UWP58842.1"/>
    <property type="molecule type" value="Genomic_DNA"/>
</dbReference>
<evidence type="ECO:0000256" key="3">
    <source>
        <dbReference type="ARBA" id="ARBA00022801"/>
    </source>
</evidence>
<dbReference type="InterPro" id="IPR011330">
    <property type="entry name" value="Glyco_hydro/deAcase_b/a-brl"/>
</dbReference>
<evidence type="ECO:0000256" key="1">
    <source>
        <dbReference type="ARBA" id="ARBA00022723"/>
    </source>
</evidence>
<dbReference type="RefSeq" id="WP_049898013.1">
    <property type="nucleotide sequence ID" value="NZ_CABLBR010000001.1"/>
</dbReference>
<dbReference type="Proteomes" id="UP001060164">
    <property type="component" value="Chromosome"/>
</dbReference>
<dbReference type="PROSITE" id="PS51677">
    <property type="entry name" value="NODB"/>
    <property type="match status" value="1"/>
</dbReference>
<dbReference type="InterPro" id="IPR050248">
    <property type="entry name" value="Polysacc_deacetylase_ArnD"/>
</dbReference>
<proteinExistence type="predicted"/>
<dbReference type="InterPro" id="IPR018337">
    <property type="entry name" value="Cell_wall/Cho-bd_repeat"/>
</dbReference>
<keyword evidence="1" id="KW-0479">Metal-binding</keyword>
<feature type="repeat" description="Cell wall-binding" evidence="4">
    <location>
        <begin position="132"/>
        <end position="151"/>
    </location>
</feature>
<organism evidence="6 7">
    <name type="scientific">Ruminococcus gauvreauii</name>
    <dbReference type="NCBI Taxonomy" id="438033"/>
    <lineage>
        <taxon>Bacteria</taxon>
        <taxon>Bacillati</taxon>
        <taxon>Bacillota</taxon>
        <taxon>Clostridia</taxon>
        <taxon>Eubacteriales</taxon>
        <taxon>Oscillospiraceae</taxon>
        <taxon>Ruminococcus</taxon>
    </lineage>
</organism>
<dbReference type="InterPro" id="IPR002509">
    <property type="entry name" value="NODB_dom"/>
</dbReference>
<dbReference type="Gene3D" id="2.10.270.10">
    <property type="entry name" value="Cholin Binding"/>
    <property type="match status" value="4"/>
</dbReference>
<sequence length="499" mass="56502">MKKLKITAIFIGILFIVTCLLFGREIMAYVQEEIALAKWEPTPSEGSDKPLSHWELDEKGWQYIENTGSPVKDTWFSIDGNSYFFDEDGYMKTGWIEQSDTWYYLDYAGERETGWLEDQGKHYYLDDDGAMVTGWYTIEGTKYHFDDSGSLSTGWILTDDQYYYIDEDGTRHTGWLIDKDKYYFLNEDGIMQTGWLKDSDVWYYLGSDGAMVNGWQTINDKTYFFEEAGSMKTGWLDTGDAWYYFSTDGDMQTGWLELADGTYYLNGDGKMHTGWLVDNQKARYFGSDGRYNPDAGKVAAGTKIALTFDDGPGPYTDRLLDCLNANDASATFFLLGNQVDSYGDTIKRMFDMKCQVGNHSYDHSTLTSLEKKDAREQITSTAKKIREITGKDPSWVVRPPGGNYDEETAKTISQPLILWSVDTLDWKTKDVQTTVETVLNSIQAGDIVLMHDIHRTSVEAAEVLIPTLKSLGYDLVTVNELAAANGVNLKGGKAYASFK</sequence>
<accession>A0ABY5VEV9</accession>
<feature type="repeat" description="Cell wall-binding" evidence="4">
    <location>
        <begin position="252"/>
        <end position="271"/>
    </location>
</feature>
<feature type="repeat" description="Cell wall-binding" evidence="4">
    <location>
        <begin position="192"/>
        <end position="211"/>
    </location>
</feature>
<protein>
    <submittedName>
        <fullName evidence="6">Polysaccharide deacetylase family protein</fullName>
    </submittedName>
</protein>
<dbReference type="SUPFAM" id="SSF69360">
    <property type="entry name" value="Cell wall binding repeat"/>
    <property type="match status" value="2"/>
</dbReference>
<evidence type="ECO:0000313" key="6">
    <source>
        <dbReference type="EMBL" id="UWP58842.1"/>
    </source>
</evidence>
<feature type="domain" description="NodB homology" evidence="5">
    <location>
        <begin position="302"/>
        <end position="476"/>
    </location>
</feature>
<feature type="repeat" description="Cell wall-binding" evidence="4">
    <location>
        <begin position="112"/>
        <end position="131"/>
    </location>
</feature>
<dbReference type="SUPFAM" id="SSF88713">
    <property type="entry name" value="Glycoside hydrolase/deacetylase"/>
    <property type="match status" value="1"/>
</dbReference>
<keyword evidence="3" id="KW-0378">Hydrolase</keyword>
<evidence type="ECO:0000256" key="2">
    <source>
        <dbReference type="ARBA" id="ARBA00022737"/>
    </source>
</evidence>
<feature type="repeat" description="Cell wall-binding" evidence="4">
    <location>
        <begin position="212"/>
        <end position="231"/>
    </location>
</feature>